<feature type="compositionally biased region" description="Acidic residues" evidence="1">
    <location>
        <begin position="78"/>
        <end position="101"/>
    </location>
</feature>
<gene>
    <name evidence="3" type="ORF">AVDCRST_MAG57-497</name>
</gene>
<sequence length="150" mass="15863">MGEPGIYGTDGTDPEEASGLLEAEDTLEDSRGVRDVLDTGWSPPERPWAVDDWGTTESEESAGESLDGRLARELPDGAADEGDGLGDSSDTDGELLDDEVGDERAGRLVDSDDGGTEDRDDELWARDEGIDGAAASAEEAAVHVVRDRDL</sequence>
<evidence type="ECO:0000313" key="3">
    <source>
        <dbReference type="EMBL" id="CAA9219298.1"/>
    </source>
</evidence>
<proteinExistence type="predicted"/>
<feature type="compositionally biased region" description="Acidic residues" evidence="1">
    <location>
        <begin position="12"/>
        <end position="27"/>
    </location>
</feature>
<evidence type="ECO:0000259" key="2">
    <source>
        <dbReference type="Pfam" id="PF18970"/>
    </source>
</evidence>
<feature type="domain" description="DUF5709" evidence="2">
    <location>
        <begin position="99"/>
        <end position="147"/>
    </location>
</feature>
<accession>A0A6J4HAK6</accession>
<feature type="compositionally biased region" description="Basic and acidic residues" evidence="1">
    <location>
        <begin position="66"/>
        <end position="75"/>
    </location>
</feature>
<protein>
    <recommendedName>
        <fullName evidence="2">DUF5709 domain-containing protein</fullName>
    </recommendedName>
</protein>
<feature type="region of interest" description="Disordered" evidence="1">
    <location>
        <begin position="1"/>
        <end position="122"/>
    </location>
</feature>
<feature type="compositionally biased region" description="Basic and acidic residues" evidence="1">
    <location>
        <begin position="28"/>
        <end position="37"/>
    </location>
</feature>
<dbReference type="InterPro" id="IPR043763">
    <property type="entry name" value="DUF5709"/>
</dbReference>
<evidence type="ECO:0000256" key="1">
    <source>
        <dbReference type="SAM" id="MobiDB-lite"/>
    </source>
</evidence>
<dbReference type="AlphaFoldDB" id="A0A6J4HAK6"/>
<dbReference type="EMBL" id="CADCTI010000049">
    <property type="protein sequence ID" value="CAA9219298.1"/>
    <property type="molecule type" value="Genomic_DNA"/>
</dbReference>
<organism evidence="3">
    <name type="scientific">uncultured Blastococcus sp</name>
    <dbReference type="NCBI Taxonomy" id="217144"/>
    <lineage>
        <taxon>Bacteria</taxon>
        <taxon>Bacillati</taxon>
        <taxon>Actinomycetota</taxon>
        <taxon>Actinomycetes</taxon>
        <taxon>Geodermatophilales</taxon>
        <taxon>Geodermatophilaceae</taxon>
        <taxon>Blastococcus</taxon>
        <taxon>environmental samples</taxon>
    </lineage>
</organism>
<feature type="compositionally biased region" description="Acidic residues" evidence="1">
    <location>
        <begin position="111"/>
        <end position="121"/>
    </location>
</feature>
<reference evidence="3" key="1">
    <citation type="submission" date="2020-02" db="EMBL/GenBank/DDBJ databases">
        <authorList>
            <person name="Meier V. D."/>
        </authorList>
    </citation>
    <scope>NUCLEOTIDE SEQUENCE</scope>
    <source>
        <strain evidence="3">AVDCRST_MAG57</strain>
    </source>
</reference>
<dbReference type="Pfam" id="PF18970">
    <property type="entry name" value="DUF5709"/>
    <property type="match status" value="1"/>
</dbReference>
<name>A0A6J4HAK6_9ACTN</name>